<gene>
    <name evidence="11" type="ORF">AWH56_003480</name>
    <name evidence="10" type="ORF">AWH56_08270</name>
    <name evidence="9" type="ORF">AWH56_17075</name>
</gene>
<dbReference type="GO" id="GO:0006355">
    <property type="term" value="P:regulation of DNA-templated transcription"/>
    <property type="evidence" value="ECO:0007669"/>
    <property type="project" value="InterPro"/>
</dbReference>
<dbReference type="GO" id="GO:0003677">
    <property type="term" value="F:DNA binding"/>
    <property type="evidence" value="ECO:0007669"/>
    <property type="project" value="UniProtKB-KW"/>
</dbReference>
<reference evidence="9 12" key="1">
    <citation type="submission" date="2016-10" db="EMBL/GenBank/DDBJ databases">
        <title>Draft genome sequences of four alkaliphilic bacteria belonging to the Anaerobacillus genus.</title>
        <authorList>
            <person name="Bassil N.M."/>
            <person name="Lloyd J.R."/>
        </authorList>
    </citation>
    <scope>NUCLEOTIDE SEQUENCE [LARGE SCALE GENOMIC DNA]</scope>
    <source>
        <strain evidence="9 12">NB2006</strain>
    </source>
</reference>
<sequence length="221" mass="24803">MGLINIVIADDQTLMREGLRTILELEDDMQVVGMANNGQEAFDLVKKLSPSVVLMDVRMPIMDGVTSTKLIMEQFPKTVVIILTTFDEDDYIIEALACGAKGFLLKDIPGDRLIDAIRGGFNGQMMLPASIGAKLAARLSDVSNLLKRDINFKENNDYPKFSQREKDIILLIIEGLSNRQISETLFLGEGTVKNYISEIYNKIGINNRQQAIIYLRKLFIE</sequence>
<dbReference type="SMART" id="SM00448">
    <property type="entry name" value="REC"/>
    <property type="match status" value="1"/>
</dbReference>
<evidence type="ECO:0000256" key="6">
    <source>
        <dbReference type="PROSITE-ProRule" id="PRU00169"/>
    </source>
</evidence>
<keyword evidence="3" id="KW-0805">Transcription regulation</keyword>
<evidence type="ECO:0000313" key="12">
    <source>
        <dbReference type="Proteomes" id="UP000180175"/>
    </source>
</evidence>
<keyword evidence="4 9" id="KW-0238">DNA-binding</keyword>
<protein>
    <submittedName>
        <fullName evidence="9">DNA-binding response regulator</fullName>
    </submittedName>
    <submittedName>
        <fullName evidence="11">Response regulator transcription factor</fullName>
    </submittedName>
</protein>
<evidence type="ECO:0000313" key="10">
    <source>
        <dbReference type="EMBL" id="OIJ20189.1"/>
    </source>
</evidence>
<dbReference type="SMART" id="SM00421">
    <property type="entry name" value="HTH_LUXR"/>
    <property type="match status" value="1"/>
</dbReference>
<dbReference type="SUPFAM" id="SSF46894">
    <property type="entry name" value="C-terminal effector domain of the bipartite response regulators"/>
    <property type="match status" value="1"/>
</dbReference>
<dbReference type="GO" id="GO:0005737">
    <property type="term" value="C:cytoplasm"/>
    <property type="evidence" value="ECO:0007669"/>
    <property type="project" value="UniProtKB-SubCell"/>
</dbReference>
<dbReference type="KEGG" id="aia:AWH56_003480"/>
<evidence type="ECO:0000256" key="5">
    <source>
        <dbReference type="ARBA" id="ARBA00023163"/>
    </source>
</evidence>
<name>A0A1S2LC35_9BACI</name>
<dbReference type="AlphaFoldDB" id="A0A1S2LC35"/>
<reference evidence="11 12" key="2">
    <citation type="journal article" date="2017" name="Genome Announc.">
        <title>Draft Genome Sequences of Four Alkaliphilic Bacteria Belonging to the Anaerobacillus Genus.</title>
        <authorList>
            <person name="Bassil N.M."/>
            <person name="Lloyd J.R."/>
        </authorList>
    </citation>
    <scope>NUCLEOTIDE SEQUENCE [LARGE SCALE GENOMIC DNA]</scope>
    <source>
        <strain evidence="11 12">NB2006</strain>
    </source>
</reference>
<evidence type="ECO:0000256" key="1">
    <source>
        <dbReference type="ARBA" id="ARBA00004496"/>
    </source>
</evidence>
<evidence type="ECO:0000256" key="2">
    <source>
        <dbReference type="ARBA" id="ARBA00022553"/>
    </source>
</evidence>
<dbReference type="PROSITE" id="PS50043">
    <property type="entry name" value="HTH_LUXR_2"/>
    <property type="match status" value="1"/>
</dbReference>
<dbReference type="EMBL" id="CP063356">
    <property type="protein sequence ID" value="QOY36730.1"/>
    <property type="molecule type" value="Genomic_DNA"/>
</dbReference>
<feature type="modified residue" description="4-aspartylphosphate" evidence="6">
    <location>
        <position position="56"/>
    </location>
</feature>
<dbReference type="EMBL" id="LQXD01000073">
    <property type="protein sequence ID" value="OIJ20189.1"/>
    <property type="molecule type" value="Genomic_DNA"/>
</dbReference>
<organism evidence="9 12">
    <name type="scientific">Anaerobacillus isosaccharinicus</name>
    <dbReference type="NCBI Taxonomy" id="1532552"/>
    <lineage>
        <taxon>Bacteria</taxon>
        <taxon>Bacillati</taxon>
        <taxon>Bacillota</taxon>
        <taxon>Bacilli</taxon>
        <taxon>Bacillales</taxon>
        <taxon>Bacillaceae</taxon>
        <taxon>Anaerobacillus</taxon>
    </lineage>
</organism>
<dbReference type="PANTHER" id="PTHR43214:SF40">
    <property type="entry name" value="TRANSCRIPTIONAL REGULATORY PROTEIN LNRK"/>
    <property type="match status" value="1"/>
</dbReference>
<evidence type="ECO:0000313" key="11">
    <source>
        <dbReference type="EMBL" id="QOY36730.1"/>
    </source>
</evidence>
<reference evidence="11 12" key="3">
    <citation type="journal article" date="2019" name="Int. J. Syst. Evol. Microbiol.">
        <title>Anaerobacillus isosaccharinicus sp. nov., an alkaliphilic bacterium which degrades isosaccharinic acid.</title>
        <authorList>
            <person name="Bassil N.M."/>
            <person name="Lloyd J.R."/>
        </authorList>
    </citation>
    <scope>NUCLEOTIDE SEQUENCE [LARGE SCALE GENOMIC DNA]</scope>
    <source>
        <strain evidence="11 12">NB2006</strain>
    </source>
</reference>
<dbReference type="InterPro" id="IPR039420">
    <property type="entry name" value="WalR-like"/>
</dbReference>
<feature type="domain" description="HTH luxR-type" evidence="7">
    <location>
        <begin position="154"/>
        <end position="219"/>
    </location>
</feature>
<evidence type="ECO:0000259" key="8">
    <source>
        <dbReference type="PROSITE" id="PS50110"/>
    </source>
</evidence>
<keyword evidence="5" id="KW-0804">Transcription</keyword>
<dbReference type="PANTHER" id="PTHR43214">
    <property type="entry name" value="TWO-COMPONENT RESPONSE REGULATOR"/>
    <property type="match status" value="1"/>
</dbReference>
<dbReference type="GO" id="GO:0000160">
    <property type="term" value="P:phosphorelay signal transduction system"/>
    <property type="evidence" value="ECO:0007669"/>
    <property type="project" value="InterPro"/>
</dbReference>
<evidence type="ECO:0000256" key="4">
    <source>
        <dbReference type="ARBA" id="ARBA00023125"/>
    </source>
</evidence>
<dbReference type="RefSeq" id="WP_071316698.1">
    <property type="nucleotide sequence ID" value="NZ_CP063356.2"/>
</dbReference>
<dbReference type="Gene3D" id="3.40.50.2300">
    <property type="match status" value="1"/>
</dbReference>
<dbReference type="InterPro" id="IPR016032">
    <property type="entry name" value="Sig_transdc_resp-reg_C-effctor"/>
</dbReference>
<feature type="domain" description="Response regulatory" evidence="8">
    <location>
        <begin position="5"/>
        <end position="121"/>
    </location>
</feature>
<comment type="subcellular location">
    <subcellularLocation>
        <location evidence="1">Cytoplasm</location>
    </subcellularLocation>
</comment>
<keyword evidence="2 6" id="KW-0597">Phosphoprotein</keyword>
<dbReference type="InterPro" id="IPR000792">
    <property type="entry name" value="Tscrpt_reg_LuxR_C"/>
</dbReference>
<evidence type="ECO:0000259" key="7">
    <source>
        <dbReference type="PROSITE" id="PS50043"/>
    </source>
</evidence>
<dbReference type="PRINTS" id="PR00038">
    <property type="entry name" value="HTHLUXR"/>
</dbReference>
<dbReference type="PROSITE" id="PS50110">
    <property type="entry name" value="RESPONSE_REGULATORY"/>
    <property type="match status" value="1"/>
</dbReference>
<proteinExistence type="predicted"/>
<dbReference type="InterPro" id="IPR011006">
    <property type="entry name" value="CheY-like_superfamily"/>
</dbReference>
<dbReference type="Proteomes" id="UP000180175">
    <property type="component" value="Chromosome"/>
</dbReference>
<dbReference type="CDD" id="cd17535">
    <property type="entry name" value="REC_NarL-like"/>
    <property type="match status" value="1"/>
</dbReference>
<dbReference type="OrthoDB" id="9780153at2"/>
<dbReference type="CDD" id="cd06170">
    <property type="entry name" value="LuxR_C_like"/>
    <property type="match status" value="1"/>
</dbReference>
<reference evidence="11" key="4">
    <citation type="submission" date="2020-10" db="EMBL/GenBank/DDBJ databases">
        <authorList>
            <person name="Bassil N.M."/>
            <person name="Lloyd J.R."/>
        </authorList>
    </citation>
    <scope>NUCLEOTIDE SEQUENCE</scope>
    <source>
        <strain evidence="11">NB2006</strain>
    </source>
</reference>
<keyword evidence="12" id="KW-1185">Reference proteome</keyword>
<dbReference type="Pfam" id="PF00196">
    <property type="entry name" value="GerE"/>
    <property type="match status" value="1"/>
</dbReference>
<dbReference type="EMBL" id="LQXD01000148">
    <property type="protein sequence ID" value="OIJ10069.1"/>
    <property type="molecule type" value="Genomic_DNA"/>
</dbReference>
<evidence type="ECO:0000313" key="9">
    <source>
        <dbReference type="EMBL" id="OIJ10069.1"/>
    </source>
</evidence>
<accession>A0A1S2LC35</accession>
<dbReference type="InterPro" id="IPR001789">
    <property type="entry name" value="Sig_transdc_resp-reg_receiver"/>
</dbReference>
<dbReference type="InterPro" id="IPR058245">
    <property type="entry name" value="NreC/VraR/RcsB-like_REC"/>
</dbReference>
<dbReference type="SUPFAM" id="SSF52172">
    <property type="entry name" value="CheY-like"/>
    <property type="match status" value="1"/>
</dbReference>
<dbReference type="Pfam" id="PF00072">
    <property type="entry name" value="Response_reg"/>
    <property type="match status" value="1"/>
</dbReference>
<evidence type="ECO:0000256" key="3">
    <source>
        <dbReference type="ARBA" id="ARBA00023015"/>
    </source>
</evidence>